<name>A0A0M0JYA3_9EUKA</name>
<dbReference type="SUPFAM" id="SSF48452">
    <property type="entry name" value="TPR-like"/>
    <property type="match status" value="1"/>
</dbReference>
<dbReference type="SMART" id="SM00028">
    <property type="entry name" value="TPR"/>
    <property type="match status" value="3"/>
</dbReference>
<reference evidence="3" key="1">
    <citation type="journal article" date="2015" name="PLoS Genet.">
        <title>Genome Sequence and Transcriptome Analyses of Chrysochromulina tobin: Metabolic Tools for Enhanced Algal Fitness in the Prominent Order Prymnesiales (Haptophyceae).</title>
        <authorList>
            <person name="Hovde B.T."/>
            <person name="Deodato C.R."/>
            <person name="Hunsperger H.M."/>
            <person name="Ryken S.A."/>
            <person name="Yost W."/>
            <person name="Jha R.K."/>
            <person name="Patterson J."/>
            <person name="Monnat R.J. Jr."/>
            <person name="Barlow S.B."/>
            <person name="Starkenburg S.R."/>
            <person name="Cattolico R.A."/>
        </authorList>
    </citation>
    <scope>NUCLEOTIDE SEQUENCE</scope>
    <source>
        <strain evidence="3">CCMP291</strain>
    </source>
</reference>
<proteinExistence type="predicted"/>
<comment type="caution">
    <text evidence="2">The sequence shown here is derived from an EMBL/GenBank/DDBJ whole genome shotgun (WGS) entry which is preliminary data.</text>
</comment>
<dbReference type="Pfam" id="PF13181">
    <property type="entry name" value="TPR_8"/>
    <property type="match status" value="1"/>
</dbReference>
<dbReference type="Proteomes" id="UP000037460">
    <property type="component" value="Unassembled WGS sequence"/>
</dbReference>
<dbReference type="Pfam" id="PF13424">
    <property type="entry name" value="TPR_12"/>
    <property type="match status" value="1"/>
</dbReference>
<evidence type="ECO:0000313" key="2">
    <source>
        <dbReference type="EMBL" id="KOO31297.1"/>
    </source>
</evidence>
<sequence length="281" mass="30045">MPRLGELRSLRSQDDPAGPTVAGAASHGDIAVDPSRTPGGHIFSPAIRQQQKELGAKMAEVPQRAAEAKAEFDRLYAEGFELHVGGNGDGAMERFAAAYVLAREMNYRSGEADALNMTGVLYKERGELERAVAVFEGCAKLCASLRDAQAQAAALGNLGQALAAQRQIEQAEGAHARSLALARGVSDMNGELAALFHLGTLLLRQRRFGEAEAYLAQAEALAVRLRDVAAEVLRQLRGQYLLLGDEPAASACEREIDAVHRRDREAAEAAANAERPHGVLV</sequence>
<dbReference type="Gene3D" id="1.25.40.10">
    <property type="entry name" value="Tetratricopeptide repeat domain"/>
    <property type="match status" value="1"/>
</dbReference>
<dbReference type="PANTHER" id="PTHR10098">
    <property type="entry name" value="RAPSYN-RELATED"/>
    <property type="match status" value="1"/>
</dbReference>
<accession>A0A0M0JYA3</accession>
<evidence type="ECO:0000256" key="1">
    <source>
        <dbReference type="SAM" id="MobiDB-lite"/>
    </source>
</evidence>
<organism evidence="2 3">
    <name type="scientific">Chrysochromulina tobinii</name>
    <dbReference type="NCBI Taxonomy" id="1460289"/>
    <lineage>
        <taxon>Eukaryota</taxon>
        <taxon>Haptista</taxon>
        <taxon>Haptophyta</taxon>
        <taxon>Prymnesiophyceae</taxon>
        <taxon>Prymnesiales</taxon>
        <taxon>Chrysochromulinaceae</taxon>
        <taxon>Chrysochromulina</taxon>
    </lineage>
</organism>
<dbReference type="PANTHER" id="PTHR10098:SF108">
    <property type="entry name" value="TETRATRICOPEPTIDE REPEAT PROTEIN 28"/>
    <property type="match status" value="1"/>
</dbReference>
<keyword evidence="3" id="KW-1185">Reference proteome</keyword>
<dbReference type="InterPro" id="IPR011990">
    <property type="entry name" value="TPR-like_helical_dom_sf"/>
</dbReference>
<gene>
    <name evidence="2" type="ORF">Ctob_011899</name>
</gene>
<dbReference type="InterPro" id="IPR019734">
    <property type="entry name" value="TPR_rpt"/>
</dbReference>
<evidence type="ECO:0000313" key="3">
    <source>
        <dbReference type="Proteomes" id="UP000037460"/>
    </source>
</evidence>
<feature type="compositionally biased region" description="Basic and acidic residues" evidence="1">
    <location>
        <begin position="1"/>
        <end position="14"/>
    </location>
</feature>
<dbReference type="EMBL" id="JWZX01002046">
    <property type="protein sequence ID" value="KOO31297.1"/>
    <property type="molecule type" value="Genomic_DNA"/>
</dbReference>
<dbReference type="AlphaFoldDB" id="A0A0M0JYA3"/>
<feature type="region of interest" description="Disordered" evidence="1">
    <location>
        <begin position="1"/>
        <end position="41"/>
    </location>
</feature>
<protein>
    <submittedName>
        <fullName evidence="2">Uncharacterized protein</fullName>
    </submittedName>
</protein>